<dbReference type="InterPro" id="IPR003599">
    <property type="entry name" value="Ig_sub"/>
</dbReference>
<dbReference type="Gene3D" id="2.60.40.10">
    <property type="entry name" value="Immunoglobulins"/>
    <property type="match status" value="1"/>
</dbReference>
<evidence type="ECO:0000313" key="15">
    <source>
        <dbReference type="Proteomes" id="UP000504623"/>
    </source>
</evidence>
<dbReference type="GO" id="GO:0015026">
    <property type="term" value="F:coreceptor activity"/>
    <property type="evidence" value="ECO:0007669"/>
    <property type="project" value="InterPro"/>
</dbReference>
<dbReference type="OrthoDB" id="9394844at2759"/>
<keyword evidence="10" id="KW-0393">Immunoglobulin domain</keyword>
<dbReference type="PROSITE" id="PS50835">
    <property type="entry name" value="IG_LIKE"/>
    <property type="match status" value="1"/>
</dbReference>
<dbReference type="CTD" id="926"/>
<dbReference type="SMART" id="SM00409">
    <property type="entry name" value="IG"/>
    <property type="match status" value="1"/>
</dbReference>
<keyword evidence="8" id="KW-1015">Disulfide bond</keyword>
<keyword evidence="9" id="KW-0325">Glycoprotein</keyword>
<dbReference type="GO" id="GO:0009986">
    <property type="term" value="C:cell surface"/>
    <property type="evidence" value="ECO:0007669"/>
    <property type="project" value="TreeGrafter"/>
</dbReference>
<evidence type="ECO:0000256" key="9">
    <source>
        <dbReference type="ARBA" id="ARBA00023180"/>
    </source>
</evidence>
<evidence type="ECO:0000256" key="2">
    <source>
        <dbReference type="ARBA" id="ARBA00022692"/>
    </source>
</evidence>
<dbReference type="PANTHER" id="PTHR11292">
    <property type="entry name" value="T-CELL SURFACE GLYCOPROTEIN CD8 BETA CHAIN"/>
    <property type="match status" value="1"/>
</dbReference>
<keyword evidence="2 12" id="KW-0812">Transmembrane</keyword>
<evidence type="ECO:0000256" key="8">
    <source>
        <dbReference type="ARBA" id="ARBA00023157"/>
    </source>
</evidence>
<gene>
    <name evidence="16" type="primary">CD8B</name>
</gene>
<dbReference type="InterPro" id="IPR013783">
    <property type="entry name" value="Ig-like_fold"/>
</dbReference>
<dbReference type="GO" id="GO:0050776">
    <property type="term" value="P:regulation of immune response"/>
    <property type="evidence" value="ECO:0007669"/>
    <property type="project" value="InterPro"/>
</dbReference>
<evidence type="ECO:0000256" key="4">
    <source>
        <dbReference type="ARBA" id="ARBA00022859"/>
    </source>
</evidence>
<dbReference type="Pfam" id="PF07686">
    <property type="entry name" value="V-set"/>
    <property type="match status" value="1"/>
</dbReference>
<accession>A0A9B0U9C2</accession>
<dbReference type="RefSeq" id="XP_006875919.1">
    <property type="nucleotide sequence ID" value="XM_006875857.1"/>
</dbReference>
<evidence type="ECO:0000256" key="5">
    <source>
        <dbReference type="ARBA" id="ARBA00022989"/>
    </source>
</evidence>
<protein>
    <submittedName>
        <fullName evidence="16">T-cell surface glycoprotein CD8 beta chain</fullName>
    </submittedName>
</protein>
<feature type="transmembrane region" description="Helical" evidence="12">
    <location>
        <begin position="171"/>
        <end position="193"/>
    </location>
</feature>
<evidence type="ECO:0000256" key="10">
    <source>
        <dbReference type="ARBA" id="ARBA00023319"/>
    </source>
</evidence>
<organism evidence="15 16">
    <name type="scientific">Chrysochloris asiatica</name>
    <name type="common">Cape golden mole</name>
    <dbReference type="NCBI Taxonomy" id="185453"/>
    <lineage>
        <taxon>Eukaryota</taxon>
        <taxon>Metazoa</taxon>
        <taxon>Chordata</taxon>
        <taxon>Craniata</taxon>
        <taxon>Vertebrata</taxon>
        <taxon>Euteleostomi</taxon>
        <taxon>Mammalia</taxon>
        <taxon>Eutheria</taxon>
        <taxon>Afrotheria</taxon>
        <taxon>Chrysochloridae</taxon>
        <taxon>Chrysochlorinae</taxon>
        <taxon>Chrysochloris</taxon>
    </lineage>
</organism>
<dbReference type="GO" id="GO:0042288">
    <property type="term" value="F:MHC class I protein binding"/>
    <property type="evidence" value="ECO:0007669"/>
    <property type="project" value="InterPro"/>
</dbReference>
<comment type="subcellular location">
    <subcellularLocation>
        <location evidence="1">Membrane</location>
        <topology evidence="1">Single-pass type I membrane protein</topology>
    </subcellularLocation>
</comment>
<name>A0A9B0U9C2_CHRAS</name>
<dbReference type="InterPro" id="IPR042414">
    <property type="entry name" value="CD8B"/>
</dbReference>
<evidence type="ECO:0000256" key="6">
    <source>
        <dbReference type="ARBA" id="ARBA00023130"/>
    </source>
</evidence>
<evidence type="ECO:0000256" key="13">
    <source>
        <dbReference type="SAM" id="SignalP"/>
    </source>
</evidence>
<evidence type="ECO:0000259" key="14">
    <source>
        <dbReference type="PROSITE" id="PS50835"/>
    </source>
</evidence>
<evidence type="ECO:0000256" key="11">
    <source>
        <dbReference type="SAM" id="MobiDB-lite"/>
    </source>
</evidence>
<dbReference type="Proteomes" id="UP000504623">
    <property type="component" value="Unplaced"/>
</dbReference>
<evidence type="ECO:0000313" key="16">
    <source>
        <dbReference type="RefSeq" id="XP_006875919.1"/>
    </source>
</evidence>
<keyword evidence="6" id="KW-1064">Adaptive immunity</keyword>
<dbReference type="SMART" id="SM00406">
    <property type="entry name" value="IGv"/>
    <property type="match status" value="1"/>
</dbReference>
<dbReference type="PANTHER" id="PTHR11292:SF7">
    <property type="entry name" value="T-CELL SURFACE GLYCOPROTEIN CD8 BETA CHAIN-RELATED"/>
    <property type="match status" value="1"/>
</dbReference>
<reference evidence="16" key="1">
    <citation type="submission" date="2025-08" db="UniProtKB">
        <authorList>
            <consortium name="RefSeq"/>
        </authorList>
    </citation>
    <scope>IDENTIFICATION</scope>
    <source>
        <tissue evidence="16">Spleen</tissue>
    </source>
</reference>
<keyword evidence="7 12" id="KW-0472">Membrane</keyword>
<dbReference type="InterPro" id="IPR007110">
    <property type="entry name" value="Ig-like_dom"/>
</dbReference>
<dbReference type="SUPFAM" id="SSF48726">
    <property type="entry name" value="Immunoglobulin"/>
    <property type="match status" value="1"/>
</dbReference>
<dbReference type="GeneID" id="102819108"/>
<evidence type="ECO:0000256" key="7">
    <source>
        <dbReference type="ARBA" id="ARBA00023136"/>
    </source>
</evidence>
<feature type="region of interest" description="Disordered" evidence="11">
    <location>
        <begin position="143"/>
        <end position="165"/>
    </location>
</feature>
<sequence length="207" mass="22979">MQPRLWLLLAAQLAALHGSTALHQMPGSLMVKTNETAVLSCEPKTSSSTRIYWLRQRTILSPNSHYEFLAFWDTMQLRAVLGQEVGHEVLTVSQSGPRSTLSLTRAKPSDSGTYFCMTVGNPQLTFGKGTHLKVVDVLPTTAQPTKKTSPKKRVCRFPNPQPRQGPSCSPIILGLLVAGILVLLVSLSVTVHLHCRWRRARLRFVKQ</sequence>
<dbReference type="GO" id="GO:0016020">
    <property type="term" value="C:membrane"/>
    <property type="evidence" value="ECO:0007669"/>
    <property type="project" value="UniProtKB-SubCell"/>
</dbReference>
<dbReference type="InterPro" id="IPR036179">
    <property type="entry name" value="Ig-like_dom_sf"/>
</dbReference>
<feature type="domain" description="Ig-like" evidence="14">
    <location>
        <begin position="3"/>
        <end position="116"/>
    </location>
</feature>
<evidence type="ECO:0000256" key="1">
    <source>
        <dbReference type="ARBA" id="ARBA00004479"/>
    </source>
</evidence>
<proteinExistence type="predicted"/>
<feature type="chain" id="PRO_5038541130" evidence="13">
    <location>
        <begin position="22"/>
        <end position="207"/>
    </location>
</feature>
<evidence type="ECO:0000256" key="12">
    <source>
        <dbReference type="SAM" id="Phobius"/>
    </source>
</evidence>
<keyword evidence="15" id="KW-1185">Reference proteome</keyword>
<dbReference type="GO" id="GO:0002250">
    <property type="term" value="P:adaptive immune response"/>
    <property type="evidence" value="ECO:0007669"/>
    <property type="project" value="UniProtKB-KW"/>
</dbReference>
<feature type="signal peptide" evidence="13">
    <location>
        <begin position="1"/>
        <end position="21"/>
    </location>
</feature>
<dbReference type="AlphaFoldDB" id="A0A9B0U9C2"/>
<keyword evidence="3 13" id="KW-0732">Signal</keyword>
<keyword evidence="5 12" id="KW-1133">Transmembrane helix</keyword>
<dbReference type="InterPro" id="IPR013106">
    <property type="entry name" value="Ig_V-set"/>
</dbReference>
<keyword evidence="4" id="KW-0391">Immunity</keyword>
<evidence type="ECO:0000256" key="3">
    <source>
        <dbReference type="ARBA" id="ARBA00022729"/>
    </source>
</evidence>